<dbReference type="RefSeq" id="WP_378230897.1">
    <property type="nucleotide sequence ID" value="NZ_JBHSLL010000055.1"/>
</dbReference>
<name>A0ABW0GZS7_9HYPH</name>
<keyword evidence="1" id="KW-0472">Membrane</keyword>
<dbReference type="InterPro" id="IPR037185">
    <property type="entry name" value="EmrE-like"/>
</dbReference>
<keyword evidence="1" id="KW-1133">Transmembrane helix</keyword>
<dbReference type="Pfam" id="PF00892">
    <property type="entry name" value="EamA"/>
    <property type="match status" value="2"/>
</dbReference>
<organism evidence="3 4">
    <name type="scientific">Aquamicrobium segne</name>
    <dbReference type="NCBI Taxonomy" id="469547"/>
    <lineage>
        <taxon>Bacteria</taxon>
        <taxon>Pseudomonadati</taxon>
        <taxon>Pseudomonadota</taxon>
        <taxon>Alphaproteobacteria</taxon>
        <taxon>Hyphomicrobiales</taxon>
        <taxon>Phyllobacteriaceae</taxon>
        <taxon>Aquamicrobium</taxon>
    </lineage>
</organism>
<dbReference type="PANTHER" id="PTHR22911">
    <property type="entry name" value="ACYL-MALONYL CONDENSING ENZYME-RELATED"/>
    <property type="match status" value="1"/>
</dbReference>
<evidence type="ECO:0000313" key="3">
    <source>
        <dbReference type="EMBL" id="MFC5387174.1"/>
    </source>
</evidence>
<protein>
    <submittedName>
        <fullName evidence="3">DMT family transporter</fullName>
    </submittedName>
</protein>
<proteinExistence type="predicted"/>
<feature type="transmembrane region" description="Helical" evidence="1">
    <location>
        <begin position="223"/>
        <end position="247"/>
    </location>
</feature>
<feature type="transmembrane region" description="Helical" evidence="1">
    <location>
        <begin position="78"/>
        <end position="95"/>
    </location>
</feature>
<keyword evidence="1" id="KW-0812">Transmembrane</keyword>
<reference evidence="4" key="1">
    <citation type="journal article" date="2019" name="Int. J. Syst. Evol. Microbiol.">
        <title>The Global Catalogue of Microorganisms (GCM) 10K type strain sequencing project: providing services to taxonomists for standard genome sequencing and annotation.</title>
        <authorList>
            <consortium name="The Broad Institute Genomics Platform"/>
            <consortium name="The Broad Institute Genome Sequencing Center for Infectious Disease"/>
            <person name="Wu L."/>
            <person name="Ma J."/>
        </authorList>
    </citation>
    <scope>NUCLEOTIDE SEQUENCE [LARGE SCALE GENOMIC DNA]</scope>
    <source>
        <strain evidence="4">CGMCC 4.1415</strain>
    </source>
</reference>
<feature type="transmembrane region" description="Helical" evidence="1">
    <location>
        <begin position="163"/>
        <end position="180"/>
    </location>
</feature>
<feature type="transmembrane region" description="Helical" evidence="1">
    <location>
        <begin position="192"/>
        <end position="211"/>
    </location>
</feature>
<dbReference type="EMBL" id="JBHSLL010000055">
    <property type="protein sequence ID" value="MFC5387174.1"/>
    <property type="molecule type" value="Genomic_DNA"/>
</dbReference>
<gene>
    <name evidence="3" type="ORF">ACFPLB_14525</name>
</gene>
<feature type="transmembrane region" description="Helical" evidence="1">
    <location>
        <begin position="101"/>
        <end position="125"/>
    </location>
</feature>
<feature type="transmembrane region" description="Helical" evidence="1">
    <location>
        <begin position="254"/>
        <end position="275"/>
    </location>
</feature>
<keyword evidence="4" id="KW-1185">Reference proteome</keyword>
<feature type="transmembrane region" description="Helical" evidence="1">
    <location>
        <begin position="281"/>
        <end position="299"/>
    </location>
</feature>
<sequence>MFGRTFGFGLALTAILLWALFSNVAKSLFQQGMGVTELTAVRITVAAALLWLVALAFRPAPLRLAEAGPTRRPLGDRLLLAAFGLSLWAMMFTFYKAIFHLGVALGIILQFTHPLLIILFGAIVLKERFTPSAGASVACILVGVVLLVQLFETQQVSANWTGIGWGLASAVANAAYLVVGRYVQERYRTGPSLLWGFGIATLLAIGWGAAFDPFRIDTIVGSATMLINSLGISLFGTLGAFALMLLATHYISPLEVGLTSGLEAVFAGLLAMWWFGETLSGLQLTGAALVIGGVSITYLKGVHAPSSDTARDC</sequence>
<dbReference type="SUPFAM" id="SSF103481">
    <property type="entry name" value="Multidrug resistance efflux transporter EmrE"/>
    <property type="match status" value="2"/>
</dbReference>
<feature type="transmembrane region" description="Helical" evidence="1">
    <location>
        <begin position="38"/>
        <end position="57"/>
    </location>
</feature>
<accession>A0ABW0GZS7</accession>
<comment type="caution">
    <text evidence="3">The sequence shown here is derived from an EMBL/GenBank/DDBJ whole genome shotgun (WGS) entry which is preliminary data.</text>
</comment>
<evidence type="ECO:0000313" key="4">
    <source>
        <dbReference type="Proteomes" id="UP001596016"/>
    </source>
</evidence>
<dbReference type="Proteomes" id="UP001596016">
    <property type="component" value="Unassembled WGS sequence"/>
</dbReference>
<evidence type="ECO:0000259" key="2">
    <source>
        <dbReference type="Pfam" id="PF00892"/>
    </source>
</evidence>
<dbReference type="InterPro" id="IPR000620">
    <property type="entry name" value="EamA_dom"/>
</dbReference>
<feature type="domain" description="EamA" evidence="2">
    <location>
        <begin position="161"/>
        <end position="298"/>
    </location>
</feature>
<evidence type="ECO:0000256" key="1">
    <source>
        <dbReference type="SAM" id="Phobius"/>
    </source>
</evidence>
<feature type="domain" description="EamA" evidence="2">
    <location>
        <begin position="6"/>
        <end position="148"/>
    </location>
</feature>
<feature type="transmembrane region" description="Helical" evidence="1">
    <location>
        <begin position="132"/>
        <end position="151"/>
    </location>
</feature>